<keyword evidence="4 6" id="KW-0472">Membrane</keyword>
<keyword evidence="7" id="KW-0489">Methyltransferase</keyword>
<dbReference type="InterPro" id="IPR007269">
    <property type="entry name" value="ICMT_MeTrfase"/>
</dbReference>
<dbReference type="Pfam" id="PF04140">
    <property type="entry name" value="ICMT"/>
    <property type="match status" value="1"/>
</dbReference>
<evidence type="ECO:0000256" key="4">
    <source>
        <dbReference type="ARBA" id="ARBA00023136"/>
    </source>
</evidence>
<evidence type="ECO:0000256" key="1">
    <source>
        <dbReference type="ARBA" id="ARBA00004141"/>
    </source>
</evidence>
<evidence type="ECO:0000256" key="6">
    <source>
        <dbReference type="SAM" id="Phobius"/>
    </source>
</evidence>
<dbReference type="Proteomes" id="UP000384354">
    <property type="component" value="Unassembled WGS sequence"/>
</dbReference>
<protein>
    <submittedName>
        <fullName evidence="7">Protein-s-isoprenylcysteine methyltransferase</fullName>
    </submittedName>
</protein>
<dbReference type="AlphaFoldDB" id="A0A5E4WPH3"/>
<accession>A0A5E4WPH3</accession>
<evidence type="ECO:0000256" key="2">
    <source>
        <dbReference type="ARBA" id="ARBA00022692"/>
    </source>
</evidence>
<dbReference type="GO" id="GO:0016020">
    <property type="term" value="C:membrane"/>
    <property type="evidence" value="ECO:0007669"/>
    <property type="project" value="UniProtKB-SubCell"/>
</dbReference>
<gene>
    <name evidence="7" type="ORF">PCE31106_03360</name>
</gene>
<dbReference type="Gene3D" id="1.20.120.1630">
    <property type="match status" value="1"/>
</dbReference>
<feature type="region of interest" description="Disordered" evidence="5">
    <location>
        <begin position="1"/>
        <end position="22"/>
    </location>
</feature>
<feature type="transmembrane region" description="Helical" evidence="6">
    <location>
        <begin position="93"/>
        <end position="114"/>
    </location>
</feature>
<keyword evidence="2 6" id="KW-0812">Transmembrane</keyword>
<dbReference type="GO" id="GO:0004671">
    <property type="term" value="F:protein C-terminal S-isoprenylcysteine carboxyl O-methyltransferase activity"/>
    <property type="evidence" value="ECO:0007669"/>
    <property type="project" value="InterPro"/>
</dbReference>
<feature type="transmembrane region" description="Helical" evidence="6">
    <location>
        <begin position="161"/>
        <end position="178"/>
    </location>
</feature>
<dbReference type="EMBL" id="CABPSL010000014">
    <property type="protein sequence ID" value="VVE25504.1"/>
    <property type="molecule type" value="Genomic_DNA"/>
</dbReference>
<feature type="transmembrane region" description="Helical" evidence="6">
    <location>
        <begin position="35"/>
        <end position="56"/>
    </location>
</feature>
<proteinExistence type="predicted"/>
<evidence type="ECO:0000313" key="8">
    <source>
        <dbReference type="Proteomes" id="UP000384354"/>
    </source>
</evidence>
<keyword evidence="3 6" id="KW-1133">Transmembrane helix</keyword>
<name>A0A5E4WPH3_9BURK</name>
<feature type="transmembrane region" description="Helical" evidence="6">
    <location>
        <begin position="120"/>
        <end position="140"/>
    </location>
</feature>
<evidence type="ECO:0000256" key="5">
    <source>
        <dbReference type="SAM" id="MobiDB-lite"/>
    </source>
</evidence>
<reference evidence="7 8" key="1">
    <citation type="submission" date="2019-08" db="EMBL/GenBank/DDBJ databases">
        <authorList>
            <person name="Peeters C."/>
        </authorList>
    </citation>
    <scope>NUCLEOTIDE SEQUENCE [LARGE SCALE GENOMIC DNA]</scope>
    <source>
        <strain evidence="7 8">LMG 31106</strain>
    </source>
</reference>
<dbReference type="GO" id="GO:0032259">
    <property type="term" value="P:methylation"/>
    <property type="evidence" value="ECO:0007669"/>
    <property type="project" value="UniProtKB-KW"/>
</dbReference>
<evidence type="ECO:0000256" key="3">
    <source>
        <dbReference type="ARBA" id="ARBA00022989"/>
    </source>
</evidence>
<feature type="transmembrane region" description="Helical" evidence="6">
    <location>
        <begin position="62"/>
        <end position="81"/>
    </location>
</feature>
<comment type="subcellular location">
    <subcellularLocation>
        <location evidence="1">Membrane</location>
        <topology evidence="1">Multi-pass membrane protein</topology>
    </subcellularLocation>
</comment>
<organism evidence="7 8">
    <name type="scientific">Pandoraea cepalis</name>
    <dbReference type="NCBI Taxonomy" id="2508294"/>
    <lineage>
        <taxon>Bacteria</taxon>
        <taxon>Pseudomonadati</taxon>
        <taxon>Pseudomonadota</taxon>
        <taxon>Betaproteobacteria</taxon>
        <taxon>Burkholderiales</taxon>
        <taxon>Burkholderiaceae</taxon>
        <taxon>Pandoraea</taxon>
    </lineage>
</organism>
<sequence length="230" mass="25825">MESKNYVDLPLDGALSHDEPGMQSRPQWREMAVEISVRVGSALLLSIFAYSAILQWRLDPARLTVLLLALASSLTVGLSLFSRIPEKRDWRPVSIALSVGGTFYFLAIELAPGIRLIPEPVGATLCCAGILWQLFAKASLRRSFGILPANRGIVTRGAYRLVRHPIYLGYFITDIGFLSTNFGWRNLLVYAGLYALQIGRLLREERLLSHDPEYRAYQANVRYRVIPGVF</sequence>
<evidence type="ECO:0000313" key="7">
    <source>
        <dbReference type="EMBL" id="VVE25504.1"/>
    </source>
</evidence>
<keyword evidence="7" id="KW-0808">Transferase</keyword>